<dbReference type="Proteomes" id="UP000039865">
    <property type="component" value="Unassembled WGS sequence"/>
</dbReference>
<protein>
    <submittedName>
        <fullName evidence="1">Uncharacterized protein</fullName>
    </submittedName>
</protein>
<dbReference type="AlphaFoldDB" id="A0A078A588"/>
<sequence length="97" mass="11719">MEYQQQQSQVANYQDLELINKQNTFNTNTDTPQGEIHKSNEQQPEAWWRRFLRLVFVYAFDPLVKGIFYGSGYLVGKVLFRYNWMLFYKQITALRQQ</sequence>
<dbReference type="EMBL" id="CCKQ01004755">
    <property type="protein sequence ID" value="CDW75914.1"/>
    <property type="molecule type" value="Genomic_DNA"/>
</dbReference>
<accession>A0A078A588</accession>
<organism evidence="1 2">
    <name type="scientific">Stylonychia lemnae</name>
    <name type="common">Ciliate</name>
    <dbReference type="NCBI Taxonomy" id="5949"/>
    <lineage>
        <taxon>Eukaryota</taxon>
        <taxon>Sar</taxon>
        <taxon>Alveolata</taxon>
        <taxon>Ciliophora</taxon>
        <taxon>Intramacronucleata</taxon>
        <taxon>Spirotrichea</taxon>
        <taxon>Stichotrichia</taxon>
        <taxon>Sporadotrichida</taxon>
        <taxon>Oxytrichidae</taxon>
        <taxon>Stylonychinae</taxon>
        <taxon>Stylonychia</taxon>
    </lineage>
</organism>
<reference evidence="1 2" key="1">
    <citation type="submission" date="2014-06" db="EMBL/GenBank/DDBJ databases">
        <authorList>
            <person name="Swart Estienne"/>
        </authorList>
    </citation>
    <scope>NUCLEOTIDE SEQUENCE [LARGE SCALE GENOMIC DNA]</scope>
    <source>
        <strain evidence="1 2">130c</strain>
    </source>
</reference>
<proteinExistence type="predicted"/>
<dbReference type="InParanoid" id="A0A078A588"/>
<evidence type="ECO:0000313" key="2">
    <source>
        <dbReference type="Proteomes" id="UP000039865"/>
    </source>
</evidence>
<keyword evidence="2" id="KW-1185">Reference proteome</keyword>
<evidence type="ECO:0000313" key="1">
    <source>
        <dbReference type="EMBL" id="CDW75914.1"/>
    </source>
</evidence>
<gene>
    <name evidence="1" type="primary">Contig13347.g14244</name>
    <name evidence="1" type="ORF">STYLEM_4910</name>
</gene>
<name>A0A078A588_STYLE</name>